<protein>
    <submittedName>
        <fullName evidence="2">Uncharacterized protein</fullName>
    </submittedName>
</protein>
<proteinExistence type="predicted"/>
<organism evidence="2 3">
    <name type="scientific">Paeniglutamicibacter antarcticus</name>
    <dbReference type="NCBI Taxonomy" id="494023"/>
    <lineage>
        <taxon>Bacteria</taxon>
        <taxon>Bacillati</taxon>
        <taxon>Actinomycetota</taxon>
        <taxon>Actinomycetes</taxon>
        <taxon>Micrococcales</taxon>
        <taxon>Micrococcaceae</taxon>
        <taxon>Paeniglutamicibacter</taxon>
    </lineage>
</organism>
<keyword evidence="1" id="KW-1133">Transmembrane helix</keyword>
<dbReference type="Proteomes" id="UP001501257">
    <property type="component" value="Unassembled WGS sequence"/>
</dbReference>
<dbReference type="EMBL" id="BAABLK010000087">
    <property type="protein sequence ID" value="GAA5228709.1"/>
    <property type="molecule type" value="Genomic_DNA"/>
</dbReference>
<feature type="transmembrane region" description="Helical" evidence="1">
    <location>
        <begin position="47"/>
        <end position="67"/>
    </location>
</feature>
<gene>
    <name evidence="2" type="ORF">GCM10025778_32480</name>
</gene>
<evidence type="ECO:0000313" key="2">
    <source>
        <dbReference type="EMBL" id="GAA5228709.1"/>
    </source>
</evidence>
<comment type="caution">
    <text evidence="2">The sequence shown here is derived from an EMBL/GenBank/DDBJ whole genome shotgun (WGS) entry which is preliminary data.</text>
</comment>
<name>A0ABP9TPL3_9MICC</name>
<evidence type="ECO:0000313" key="3">
    <source>
        <dbReference type="Proteomes" id="UP001501257"/>
    </source>
</evidence>
<keyword evidence="1" id="KW-0472">Membrane</keyword>
<dbReference type="RefSeq" id="WP_210100376.1">
    <property type="nucleotide sequence ID" value="NZ_BAABLK010000087.1"/>
</dbReference>
<accession>A0ABP9TPL3</accession>
<keyword evidence="3" id="KW-1185">Reference proteome</keyword>
<feature type="transmembrane region" description="Helical" evidence="1">
    <location>
        <begin position="21"/>
        <end position="41"/>
    </location>
</feature>
<reference evidence="3" key="1">
    <citation type="journal article" date="2019" name="Int. J. Syst. Evol. Microbiol.">
        <title>The Global Catalogue of Microorganisms (GCM) 10K type strain sequencing project: providing services to taxonomists for standard genome sequencing and annotation.</title>
        <authorList>
            <consortium name="The Broad Institute Genomics Platform"/>
            <consortium name="The Broad Institute Genome Sequencing Center for Infectious Disease"/>
            <person name="Wu L."/>
            <person name="Ma J."/>
        </authorList>
    </citation>
    <scope>NUCLEOTIDE SEQUENCE [LARGE SCALE GENOMIC DNA]</scope>
    <source>
        <strain evidence="3">JCM 18952</strain>
    </source>
</reference>
<evidence type="ECO:0000256" key="1">
    <source>
        <dbReference type="SAM" id="Phobius"/>
    </source>
</evidence>
<sequence length="82" mass="8648">MHERTHPSESASSRLRAMVGFFLAFIVLVAVDSIALDMTIIATPGVMIGRIGGGILAAVAALTLAVCMENRHCERVTGPLGR</sequence>
<keyword evidence="1" id="KW-0812">Transmembrane</keyword>